<dbReference type="Proteomes" id="UP000298133">
    <property type="component" value="Unassembled WGS sequence"/>
</dbReference>
<organism evidence="5 6">
    <name type="scientific">Gammaproteobacteria bacterium LSUCC0057</name>
    <dbReference type="NCBI Taxonomy" id="2559237"/>
    <lineage>
        <taxon>Bacteria</taxon>
        <taxon>Pseudomonadati</taxon>
        <taxon>Pseudomonadota</taxon>
        <taxon>Gammaproteobacteria</taxon>
        <taxon>Cellvibrionales</taxon>
        <taxon>Porticoccaceae</taxon>
        <taxon>SAR92 clade</taxon>
    </lineage>
</organism>
<feature type="region of interest" description="Disordered" evidence="2">
    <location>
        <begin position="1"/>
        <end position="21"/>
    </location>
</feature>
<keyword evidence="6" id="KW-1185">Reference proteome</keyword>
<keyword evidence="1" id="KW-0560">Oxidoreductase</keyword>
<dbReference type="InterPro" id="IPR002869">
    <property type="entry name" value="Pyrv_flavodox_OxRed_cen"/>
</dbReference>
<evidence type="ECO:0000256" key="1">
    <source>
        <dbReference type="ARBA" id="ARBA00023002"/>
    </source>
</evidence>
<dbReference type="EMBL" id="SPIA01000001">
    <property type="protein sequence ID" value="TFH68568.1"/>
    <property type="molecule type" value="Genomic_DNA"/>
</dbReference>
<gene>
    <name evidence="5" type="ORF">E3W66_00995</name>
</gene>
<feature type="domain" description="DUF6537" evidence="4">
    <location>
        <begin position="282"/>
        <end position="487"/>
    </location>
</feature>
<protein>
    <submittedName>
        <fullName evidence="5">Indolepyruvate oxidoreductase subunit beta family protein</fullName>
    </submittedName>
</protein>
<sequence length="521" mass="56951">MARPRVAPPARRGDRYAAAPARPSTSEECAVSAASIRIVIAALGGEGGGVLGKWIADMADRNGYQTQTTSVPGVAQRTGATIYYLELFPRSAVAAASPVLSMFPAPGDVDLVICSEIVEAGRMVQRGFVTPQRTTLISSTHRSYGIAEKQHWADGSADKLAIATVCRDSAKRFIGFDMQETARAHDSVINAALFGAIAATELLPFAREAFEQTIRDGKIAVESNLATFAASFERALAFNSSSDNVVELFEPAATPVAAPRTATTASGRALLARVEQLPESAQALAWLGVERLADYQDHAYAASYLDMLETLPRDPQLLEEMARYLALWMAFEDLPRVAQLKIRSSRFARYRQEVKAGADQPLHMVEFLHPRVEEFCGLMPRRLGQWALGSALMGKLLGLFAKPRHFRTNHLSGFLVFYLVAGLRRFRRGSLAFHEEQQQRQRWVDAVAALAGEDLAAARELAHCGRFVKGYSDTRERGLRRVNLIVEALQQRPRSAAEIVALRQQAVADEDGSALRAALAS</sequence>
<dbReference type="Pfam" id="PF01558">
    <property type="entry name" value="POR"/>
    <property type="match status" value="1"/>
</dbReference>
<dbReference type="GO" id="GO:0016903">
    <property type="term" value="F:oxidoreductase activity, acting on the aldehyde or oxo group of donors"/>
    <property type="evidence" value="ECO:0007669"/>
    <property type="project" value="InterPro"/>
</dbReference>
<name>A0A4Y8UJF0_9GAMM</name>
<evidence type="ECO:0000259" key="3">
    <source>
        <dbReference type="Pfam" id="PF01558"/>
    </source>
</evidence>
<evidence type="ECO:0000313" key="5">
    <source>
        <dbReference type="EMBL" id="TFH68568.1"/>
    </source>
</evidence>
<dbReference type="InterPro" id="IPR019752">
    <property type="entry name" value="Pyrv/ketoisovalerate_OxRed_cat"/>
</dbReference>
<dbReference type="InterPro" id="IPR046667">
    <property type="entry name" value="DUF6537"/>
</dbReference>
<evidence type="ECO:0000259" key="4">
    <source>
        <dbReference type="Pfam" id="PF20169"/>
    </source>
</evidence>
<dbReference type="NCBIfam" id="NF006179">
    <property type="entry name" value="PRK08312.1"/>
    <property type="match status" value="1"/>
</dbReference>
<comment type="caution">
    <text evidence="5">The sequence shown here is derived from an EMBL/GenBank/DDBJ whole genome shotgun (WGS) entry which is preliminary data.</text>
</comment>
<evidence type="ECO:0000256" key="2">
    <source>
        <dbReference type="SAM" id="MobiDB-lite"/>
    </source>
</evidence>
<reference evidence="5 6" key="1">
    <citation type="submission" date="2019-03" db="EMBL/GenBank/DDBJ databases">
        <title>Draft genome of Gammaproteobacteria bacterium LSUCC0057, a member of the SAR92 clade.</title>
        <authorList>
            <person name="Lanclos V.C."/>
            <person name="Doiron C."/>
            <person name="Henson M.W."/>
            <person name="Thrash J.C."/>
        </authorList>
    </citation>
    <scope>NUCLEOTIDE SEQUENCE [LARGE SCALE GENOMIC DNA]</scope>
    <source>
        <strain evidence="5 6">LSUCC0057</strain>
    </source>
</reference>
<dbReference type="Pfam" id="PF20169">
    <property type="entry name" value="DUF6537"/>
    <property type="match status" value="1"/>
</dbReference>
<feature type="compositionally biased region" description="Low complexity" evidence="2">
    <location>
        <begin position="1"/>
        <end position="10"/>
    </location>
</feature>
<dbReference type="AlphaFoldDB" id="A0A4Y8UJF0"/>
<feature type="domain" description="Pyruvate/ketoisovalerate oxidoreductase catalytic" evidence="3">
    <location>
        <begin position="44"/>
        <end position="232"/>
    </location>
</feature>
<accession>A0A4Y8UJF0</accession>
<evidence type="ECO:0000313" key="6">
    <source>
        <dbReference type="Proteomes" id="UP000298133"/>
    </source>
</evidence>
<dbReference type="Gene3D" id="3.40.920.10">
    <property type="entry name" value="Pyruvate-ferredoxin oxidoreductase, PFOR, domain III"/>
    <property type="match status" value="1"/>
</dbReference>
<keyword evidence="5" id="KW-0670">Pyruvate</keyword>
<proteinExistence type="predicted"/>
<dbReference type="OrthoDB" id="6135558at2"/>